<keyword evidence="1" id="KW-1133">Transmembrane helix</keyword>
<dbReference type="AlphaFoldDB" id="A0A8J7FWV7"/>
<name>A0A8J7FWV7_9FLAO</name>
<dbReference type="EMBL" id="JADGIK010000003">
    <property type="protein sequence ID" value="MBF0597078.1"/>
    <property type="molecule type" value="Genomic_DNA"/>
</dbReference>
<protein>
    <recommendedName>
        <fullName evidence="4">DUF3592 domain-containing protein</fullName>
    </recommendedName>
</protein>
<evidence type="ECO:0000256" key="1">
    <source>
        <dbReference type="SAM" id="Phobius"/>
    </source>
</evidence>
<reference evidence="2" key="1">
    <citation type="submission" date="2020-10" db="EMBL/GenBank/DDBJ databases">
        <authorList>
            <person name="Lu T."/>
            <person name="Wang Q."/>
            <person name="Han X."/>
        </authorList>
    </citation>
    <scope>NUCLEOTIDE SEQUENCE</scope>
    <source>
        <strain evidence="2">WQ 117</strain>
    </source>
</reference>
<organism evidence="2 3">
    <name type="scientific">Faecalibacter rhinopitheci</name>
    <dbReference type="NCBI Taxonomy" id="2779678"/>
    <lineage>
        <taxon>Bacteria</taxon>
        <taxon>Pseudomonadati</taxon>
        <taxon>Bacteroidota</taxon>
        <taxon>Flavobacteriia</taxon>
        <taxon>Flavobacteriales</taxon>
        <taxon>Weeksellaceae</taxon>
        <taxon>Faecalibacter</taxon>
    </lineage>
</organism>
<evidence type="ECO:0000313" key="3">
    <source>
        <dbReference type="Proteomes" id="UP000608754"/>
    </source>
</evidence>
<gene>
    <name evidence="2" type="ORF">IM532_06400</name>
</gene>
<sequence length="100" mass="11132">MEIKKIIYTGIGVIGLGYLGYNLYASNQLEKQLDVTGKCTEGVVVSAKNSIRRPNATVQYEVNGEVYEVLFNTRLDVDDVVLVKYDSLVPEDVLLVDNCE</sequence>
<evidence type="ECO:0000313" key="2">
    <source>
        <dbReference type="EMBL" id="MBF0597078.1"/>
    </source>
</evidence>
<evidence type="ECO:0008006" key="4">
    <source>
        <dbReference type="Google" id="ProtNLM"/>
    </source>
</evidence>
<accession>A0A8J7FWV7</accession>
<dbReference type="Proteomes" id="UP000608754">
    <property type="component" value="Unassembled WGS sequence"/>
</dbReference>
<keyword evidence="1" id="KW-0812">Transmembrane</keyword>
<dbReference type="RefSeq" id="WP_194182625.1">
    <property type="nucleotide sequence ID" value="NZ_JADGIK010000003.1"/>
</dbReference>
<proteinExistence type="predicted"/>
<feature type="transmembrane region" description="Helical" evidence="1">
    <location>
        <begin position="6"/>
        <end position="24"/>
    </location>
</feature>
<keyword evidence="1" id="KW-0472">Membrane</keyword>
<keyword evidence="3" id="KW-1185">Reference proteome</keyword>
<comment type="caution">
    <text evidence="2">The sequence shown here is derived from an EMBL/GenBank/DDBJ whole genome shotgun (WGS) entry which is preliminary data.</text>
</comment>